<dbReference type="InterPro" id="IPR017853">
    <property type="entry name" value="GH"/>
</dbReference>
<accession>A0ABS5AT24</accession>
<gene>
    <name evidence="3" type="ORF">JOF53_008458</name>
</gene>
<feature type="signal peptide" evidence="2">
    <location>
        <begin position="1"/>
        <end position="17"/>
    </location>
</feature>
<dbReference type="Proteomes" id="UP001519363">
    <property type="component" value="Unassembled WGS sequence"/>
</dbReference>
<keyword evidence="2" id="KW-0732">Signal</keyword>
<organism evidence="3 4">
    <name type="scientific">Crossiella equi</name>
    <dbReference type="NCBI Taxonomy" id="130796"/>
    <lineage>
        <taxon>Bacteria</taxon>
        <taxon>Bacillati</taxon>
        <taxon>Actinomycetota</taxon>
        <taxon>Actinomycetes</taxon>
        <taxon>Pseudonocardiales</taxon>
        <taxon>Pseudonocardiaceae</taxon>
        <taxon>Crossiella</taxon>
    </lineage>
</organism>
<feature type="region of interest" description="Disordered" evidence="1">
    <location>
        <begin position="233"/>
        <end position="259"/>
    </location>
</feature>
<proteinExistence type="predicted"/>
<evidence type="ECO:0000313" key="3">
    <source>
        <dbReference type="EMBL" id="MBP2479586.1"/>
    </source>
</evidence>
<dbReference type="Pfam" id="PF17957">
    <property type="entry name" value="Big_7"/>
    <property type="match status" value="1"/>
</dbReference>
<dbReference type="Gene3D" id="3.20.20.80">
    <property type="entry name" value="Glycosidases"/>
    <property type="match status" value="1"/>
</dbReference>
<dbReference type="RefSeq" id="WP_086788323.1">
    <property type="nucleotide sequence ID" value="NZ_JAGIOO010000001.1"/>
</dbReference>
<sequence length="259" mass="26565">MRSRFLSRRWRGGPLPAALATALTGAVNGVRCTGANRAPVVALTSPANASTHTAPAAIELAAEAGDADGTVTKVEFFAGQTPIGVATTAPWRASWTGAPAGEHSVTARAIDDKGASAVSSPVAVRVLGAPAVLATPGAVTVSTVLLSTLAGFAFAKLRFRGRGLLFVALMAELGLRAYRFSLAWPRIRPGGGPVNQAGLDFYRRLRARAGAGKRCRAREVGYAPDHLGGVEERSRRGYGCAPGTASADRGPLPAATDGP</sequence>
<keyword evidence="4" id="KW-1185">Reference proteome</keyword>
<name>A0ABS5AT24_9PSEU</name>
<dbReference type="SUPFAM" id="SSF51445">
    <property type="entry name" value="(Trans)glycosidases"/>
    <property type="match status" value="1"/>
</dbReference>
<dbReference type="Gene3D" id="2.60.40.10">
    <property type="entry name" value="Immunoglobulins"/>
    <property type="match status" value="1"/>
</dbReference>
<protein>
    <recommendedName>
        <fullName evidence="5">Bacterial Ig-like domain-containing protein</fullName>
    </recommendedName>
</protein>
<evidence type="ECO:0000313" key="4">
    <source>
        <dbReference type="Proteomes" id="UP001519363"/>
    </source>
</evidence>
<dbReference type="EMBL" id="JAGIOO010000001">
    <property type="protein sequence ID" value="MBP2479586.1"/>
    <property type="molecule type" value="Genomic_DNA"/>
</dbReference>
<evidence type="ECO:0000256" key="1">
    <source>
        <dbReference type="SAM" id="MobiDB-lite"/>
    </source>
</evidence>
<evidence type="ECO:0000256" key="2">
    <source>
        <dbReference type="SAM" id="SignalP"/>
    </source>
</evidence>
<evidence type="ECO:0008006" key="5">
    <source>
        <dbReference type="Google" id="ProtNLM"/>
    </source>
</evidence>
<dbReference type="InterPro" id="IPR001360">
    <property type="entry name" value="Glyco_hydro_1"/>
</dbReference>
<dbReference type="Pfam" id="PF00232">
    <property type="entry name" value="Glyco_hydro_1"/>
    <property type="match status" value="1"/>
</dbReference>
<dbReference type="InterPro" id="IPR013783">
    <property type="entry name" value="Ig-like_fold"/>
</dbReference>
<comment type="caution">
    <text evidence="3">The sequence shown here is derived from an EMBL/GenBank/DDBJ whole genome shotgun (WGS) entry which is preliminary data.</text>
</comment>
<reference evidence="3 4" key="1">
    <citation type="submission" date="2021-03" db="EMBL/GenBank/DDBJ databases">
        <title>Sequencing the genomes of 1000 actinobacteria strains.</title>
        <authorList>
            <person name="Klenk H.-P."/>
        </authorList>
    </citation>
    <scope>NUCLEOTIDE SEQUENCE [LARGE SCALE GENOMIC DNA]</scope>
    <source>
        <strain evidence="3 4">DSM 44580</strain>
    </source>
</reference>
<feature type="chain" id="PRO_5046110921" description="Bacterial Ig-like domain-containing protein" evidence="2">
    <location>
        <begin position="18"/>
        <end position="259"/>
    </location>
</feature>